<dbReference type="Gene3D" id="2.60.120.10">
    <property type="entry name" value="Jelly Rolls"/>
    <property type="match status" value="1"/>
</dbReference>
<dbReference type="Pfam" id="PF12973">
    <property type="entry name" value="Cupin_7"/>
    <property type="match status" value="1"/>
</dbReference>
<dbReference type="SUPFAM" id="SSF51182">
    <property type="entry name" value="RmlC-like cupins"/>
    <property type="match status" value="1"/>
</dbReference>
<evidence type="ECO:0000313" key="3">
    <source>
        <dbReference type="EMBL" id="MDR0184638.1"/>
    </source>
</evidence>
<dbReference type="InterPro" id="IPR014710">
    <property type="entry name" value="RmlC-like_jellyroll"/>
</dbReference>
<evidence type="ECO:0000256" key="1">
    <source>
        <dbReference type="SAM" id="MobiDB-lite"/>
    </source>
</evidence>
<gene>
    <name evidence="3" type="ORF">P8609_16870</name>
</gene>
<evidence type="ECO:0000313" key="4">
    <source>
        <dbReference type="Proteomes" id="UP001233535"/>
    </source>
</evidence>
<proteinExistence type="predicted"/>
<feature type="compositionally biased region" description="Basic and acidic residues" evidence="1">
    <location>
        <begin position="1"/>
        <end position="12"/>
    </location>
</feature>
<reference evidence="3 4" key="1">
    <citation type="submission" date="2023-04" db="EMBL/GenBank/DDBJ databases">
        <title>Lysobacter sp. strain UC isolated from soil sample.</title>
        <authorList>
            <person name="Choksket S."/>
            <person name="Harshvardhan F."/>
            <person name="Rana R."/>
            <person name="Patil P.B."/>
            <person name="Korpole S."/>
        </authorList>
    </citation>
    <scope>NUCLEOTIDE SEQUENCE [LARGE SCALE GENOMIC DNA]</scope>
    <source>
        <strain evidence="3 4">UC</strain>
    </source>
</reference>
<organism evidence="3 4">
    <name type="scientific">Lysobacter arvi</name>
    <dbReference type="NCBI Taxonomy" id="3038776"/>
    <lineage>
        <taxon>Bacteria</taxon>
        <taxon>Pseudomonadati</taxon>
        <taxon>Pseudomonadota</taxon>
        <taxon>Gammaproteobacteria</taxon>
        <taxon>Lysobacterales</taxon>
        <taxon>Lysobacteraceae</taxon>
        <taxon>Lysobacter</taxon>
    </lineage>
</organism>
<dbReference type="Proteomes" id="UP001233535">
    <property type="component" value="Unassembled WGS sequence"/>
</dbReference>
<protein>
    <submittedName>
        <fullName evidence="3">Cupin domain-containing protein</fullName>
    </submittedName>
</protein>
<dbReference type="InterPro" id="IPR025979">
    <property type="entry name" value="ChrR-like_cupin_dom"/>
</dbReference>
<keyword evidence="4" id="KW-1185">Reference proteome</keyword>
<accession>A0ABU1CI54</accession>
<sequence>MDRFNDTERQDIAPDDFAADPPAPMPAAMQAWNVDAVPALAIGEGCTRRDLPAGPGVRAWVVDMAPGAQWPVFDHHETGESYYVIAGEVMEGEARFGPGTYVYFAPDSRHRPHTETGVRLFGFNLGDAAFLAAGGSPESISHCYHPTQG</sequence>
<dbReference type="RefSeq" id="WP_309263762.1">
    <property type="nucleotide sequence ID" value="NZ_JARUHG010000007.1"/>
</dbReference>
<feature type="domain" description="ChrR-like cupin" evidence="2">
    <location>
        <begin position="32"/>
        <end position="121"/>
    </location>
</feature>
<dbReference type="EMBL" id="JARUHG010000007">
    <property type="protein sequence ID" value="MDR0184638.1"/>
    <property type="molecule type" value="Genomic_DNA"/>
</dbReference>
<comment type="caution">
    <text evidence="3">The sequence shown here is derived from an EMBL/GenBank/DDBJ whole genome shotgun (WGS) entry which is preliminary data.</text>
</comment>
<feature type="region of interest" description="Disordered" evidence="1">
    <location>
        <begin position="1"/>
        <end position="24"/>
    </location>
</feature>
<evidence type="ECO:0000259" key="2">
    <source>
        <dbReference type="Pfam" id="PF12973"/>
    </source>
</evidence>
<name>A0ABU1CI54_9GAMM</name>
<dbReference type="InterPro" id="IPR011051">
    <property type="entry name" value="RmlC_Cupin_sf"/>
</dbReference>